<organism evidence="2 3">
    <name type="scientific">Plasmodium berghei (strain Anka)</name>
    <dbReference type="NCBI Taxonomy" id="5823"/>
    <lineage>
        <taxon>Eukaryota</taxon>
        <taxon>Sar</taxon>
        <taxon>Alveolata</taxon>
        <taxon>Apicomplexa</taxon>
        <taxon>Aconoidasida</taxon>
        <taxon>Haemosporida</taxon>
        <taxon>Plasmodiidae</taxon>
        <taxon>Plasmodium</taxon>
        <taxon>Plasmodium (Vinckeia)</taxon>
    </lineage>
</organism>
<evidence type="ECO:0000256" key="1">
    <source>
        <dbReference type="SAM" id="Phobius"/>
    </source>
</evidence>
<dbReference type="KEGG" id="pbe:PBANKA_1034200"/>
<dbReference type="EMBL" id="LK023125">
    <property type="protein sequence ID" value="VUC56339.1"/>
    <property type="molecule type" value="Genomic_DNA"/>
</dbReference>
<keyword evidence="1" id="KW-0812">Transmembrane</keyword>
<gene>
    <name evidence="2" type="ORF">PBANKA_1034200</name>
</gene>
<accession>A0A509ANA8</accession>
<evidence type="ECO:0000313" key="3">
    <source>
        <dbReference type="Proteomes" id="UP000074855"/>
    </source>
</evidence>
<feature type="transmembrane region" description="Helical" evidence="1">
    <location>
        <begin position="60"/>
        <end position="84"/>
    </location>
</feature>
<dbReference type="GeneID" id="55150277"/>
<dbReference type="OMA" id="RINTHHK"/>
<dbReference type="InParanoid" id="A0A509ANA8"/>
<name>A0A509ANA8_PLABA</name>
<dbReference type="VEuPathDB" id="PlasmoDB:PBANKA_1034200"/>
<keyword evidence="1" id="KW-0472">Membrane</keyword>
<reference evidence="2 3" key="1">
    <citation type="journal article" date="2014" name="BMC Biol.">
        <title>A comprehensive evaluation of rodent malaria parasite genomes and gene expression.</title>
        <authorList>
            <person name="Otto T.D."/>
            <person name="Bohme U."/>
            <person name="Jackson A.P."/>
            <person name="Hunt M."/>
            <person name="Franke-Fayard B."/>
            <person name="Hoeijmakers W.A."/>
            <person name="Religa A.A."/>
            <person name="Robertson L."/>
            <person name="Sanders M."/>
            <person name="Ogun S.A."/>
            <person name="Cunningham D."/>
            <person name="Erhart A."/>
            <person name="Billker O."/>
            <person name="Khan S.M."/>
            <person name="Stunnenberg H.G."/>
            <person name="Langhorne J."/>
            <person name="Holder A.A."/>
            <person name="Waters A.P."/>
            <person name="Newbold C.I."/>
            <person name="Pain A."/>
            <person name="Berriman M."/>
            <person name="Janse C.J."/>
        </authorList>
    </citation>
    <scope>NUCLEOTIDE SEQUENCE</scope>
    <source>
        <strain evidence="2 3">ANKA</strain>
    </source>
</reference>
<sequence>MANKKVIKPHKVTEDYLFQNIDHELYNVTDDHNISLEENKKKFAQKYENKREGKIIDVQCSMFISFKLFFFFFYTNIFILQYLYRINTHHK</sequence>
<keyword evidence="3" id="KW-1185">Reference proteome</keyword>
<evidence type="ECO:0000313" key="2">
    <source>
        <dbReference type="EMBL" id="VUC56339.1"/>
    </source>
</evidence>
<keyword evidence="1" id="KW-1133">Transmembrane helix</keyword>
<dbReference type="AlphaFoldDB" id="A0A509ANA8"/>
<proteinExistence type="predicted"/>
<dbReference type="RefSeq" id="XP_034422141.1">
    <property type="nucleotide sequence ID" value="XM_034565445.1"/>
</dbReference>
<dbReference type="Proteomes" id="UP000074855">
    <property type="component" value="Chromosome 10"/>
</dbReference>
<protein>
    <submittedName>
        <fullName evidence="2">Uncharacterized protein</fullName>
    </submittedName>
</protein>